<name>A0A0F9QTT8_9ZZZZ</name>
<reference evidence="1" key="1">
    <citation type="journal article" date="2015" name="Nature">
        <title>Complex archaea that bridge the gap between prokaryotes and eukaryotes.</title>
        <authorList>
            <person name="Spang A."/>
            <person name="Saw J.H."/>
            <person name="Jorgensen S.L."/>
            <person name="Zaremba-Niedzwiedzka K."/>
            <person name="Martijn J."/>
            <person name="Lind A.E."/>
            <person name="van Eijk R."/>
            <person name="Schleper C."/>
            <person name="Guy L."/>
            <person name="Ettema T.J."/>
        </authorList>
    </citation>
    <scope>NUCLEOTIDE SEQUENCE</scope>
</reference>
<evidence type="ECO:0000313" key="1">
    <source>
        <dbReference type="EMBL" id="KKN16541.1"/>
    </source>
</evidence>
<sequence length="37" mass="4420">MKLGRDFWIILKILAFIIDAFKRWAEEENEDTPKGQP</sequence>
<comment type="caution">
    <text evidence="1">The sequence shown here is derived from an EMBL/GenBank/DDBJ whole genome shotgun (WGS) entry which is preliminary data.</text>
</comment>
<dbReference type="EMBL" id="LAZR01003605">
    <property type="protein sequence ID" value="KKN16541.1"/>
    <property type="molecule type" value="Genomic_DNA"/>
</dbReference>
<protein>
    <submittedName>
        <fullName evidence="1">Uncharacterized protein</fullName>
    </submittedName>
</protein>
<organism evidence="1">
    <name type="scientific">marine sediment metagenome</name>
    <dbReference type="NCBI Taxonomy" id="412755"/>
    <lineage>
        <taxon>unclassified sequences</taxon>
        <taxon>metagenomes</taxon>
        <taxon>ecological metagenomes</taxon>
    </lineage>
</organism>
<accession>A0A0F9QTT8</accession>
<proteinExistence type="predicted"/>
<dbReference type="AlphaFoldDB" id="A0A0F9QTT8"/>
<gene>
    <name evidence="1" type="ORF">LCGC14_0974920</name>
</gene>